<dbReference type="Gene3D" id="2.40.160.10">
    <property type="entry name" value="Porin"/>
    <property type="match status" value="1"/>
</dbReference>
<dbReference type="Pfam" id="PF00395">
    <property type="entry name" value="SLH"/>
    <property type="match status" value="1"/>
</dbReference>
<feature type="chain" id="PRO_5012522175" evidence="1">
    <location>
        <begin position="24"/>
        <end position="448"/>
    </location>
</feature>
<reference evidence="3 4" key="1">
    <citation type="submission" date="2016-11" db="EMBL/GenBank/DDBJ databases">
        <authorList>
            <person name="Jaros S."/>
            <person name="Januszkiewicz K."/>
            <person name="Wedrychowicz H."/>
        </authorList>
    </citation>
    <scope>NUCLEOTIDE SEQUENCE [LARGE SCALE GENOMIC DNA]</scope>
    <source>
        <strain evidence="3 4">DSM 10502</strain>
    </source>
</reference>
<keyword evidence="4" id="KW-1185">Reference proteome</keyword>
<dbReference type="RefSeq" id="WP_072936552.1">
    <property type="nucleotide sequence ID" value="NZ_FQUG01000016.1"/>
</dbReference>
<feature type="domain" description="SLH" evidence="2">
    <location>
        <begin position="24"/>
        <end position="87"/>
    </location>
</feature>
<dbReference type="Proteomes" id="UP000184404">
    <property type="component" value="Unassembled WGS sequence"/>
</dbReference>
<evidence type="ECO:0000313" key="4">
    <source>
        <dbReference type="Proteomes" id="UP000184404"/>
    </source>
</evidence>
<protein>
    <submittedName>
        <fullName evidence="3">S-layer homology domain-containing protein</fullName>
    </submittedName>
</protein>
<sequence length="448" mass="49350">MQKKLISSLTAAIAFGSTAPALGASNPFEDVPQNHWAYDAVAQLASDGVIEGYGDGTYRGDQEITRFEMAQMIARAMAKNSLSNSDKAMLDKLAAEFSDELTNLGVRVAALEKKTDNVRWNGRVRYRFISQHREGDMAQKKEANVKYTNGSSHQNTNQFLFRLQPTLDINKNWKGHARISYYSDADSAKNVNTAIMDWLWVEGQYASTNVKLGRLVYHSEADYGLFIDDPISGGQVTFGKDVKATLTAGRYQFNNGEAGTGIFGWNKDKAISYQSAEVYNDRKARFTWGIGYHHFSADGLYDGFGYKGSSAGVWAAGLGYRFTPTLGLFGSYTRNVSIKDADGMNKGAADHAYSIELDYKGASPKAPGSFGVFAAYRYLGPAATLYTTHRVFGGMREGDKGWEVGASYTFAPNILGTVRYFSGKRISLENGVSDLNRSALFSELTFFF</sequence>
<evidence type="ECO:0000313" key="3">
    <source>
        <dbReference type="EMBL" id="SHF35813.1"/>
    </source>
</evidence>
<name>A0A1M5B039_9FIRM</name>
<dbReference type="PANTHER" id="PTHR43308:SF1">
    <property type="entry name" value="OUTER MEMBRANE PROTEIN ALPHA"/>
    <property type="match status" value="1"/>
</dbReference>
<organism evidence="3 4">
    <name type="scientific">Schwartzia succinivorans DSM 10502</name>
    <dbReference type="NCBI Taxonomy" id="1123243"/>
    <lineage>
        <taxon>Bacteria</taxon>
        <taxon>Bacillati</taxon>
        <taxon>Bacillota</taxon>
        <taxon>Negativicutes</taxon>
        <taxon>Selenomonadales</taxon>
        <taxon>Selenomonadaceae</taxon>
        <taxon>Schwartzia</taxon>
    </lineage>
</organism>
<dbReference type="STRING" id="1123243.SAMN02745190_02471"/>
<accession>A0A1M5B039</accession>
<dbReference type="AlphaFoldDB" id="A0A1M5B039"/>
<gene>
    <name evidence="3" type="ORF">SAMN02745190_02471</name>
</gene>
<dbReference type="InterPro" id="IPR023614">
    <property type="entry name" value="Porin_dom_sf"/>
</dbReference>
<evidence type="ECO:0000256" key="1">
    <source>
        <dbReference type="SAM" id="SignalP"/>
    </source>
</evidence>
<dbReference type="OrthoDB" id="5845122at2"/>
<keyword evidence="1" id="KW-0732">Signal</keyword>
<feature type="signal peptide" evidence="1">
    <location>
        <begin position="1"/>
        <end position="23"/>
    </location>
</feature>
<evidence type="ECO:0000259" key="2">
    <source>
        <dbReference type="PROSITE" id="PS51272"/>
    </source>
</evidence>
<proteinExistence type="predicted"/>
<dbReference type="PANTHER" id="PTHR43308">
    <property type="entry name" value="OUTER MEMBRANE PROTEIN ALPHA-RELATED"/>
    <property type="match status" value="1"/>
</dbReference>
<dbReference type="InterPro" id="IPR001119">
    <property type="entry name" value="SLH_dom"/>
</dbReference>
<dbReference type="InterPro" id="IPR051465">
    <property type="entry name" value="Cell_Envelope_Struct_Comp"/>
</dbReference>
<dbReference type="SUPFAM" id="SSF56935">
    <property type="entry name" value="Porins"/>
    <property type="match status" value="1"/>
</dbReference>
<dbReference type="EMBL" id="FQUG01000016">
    <property type="protein sequence ID" value="SHF35813.1"/>
    <property type="molecule type" value="Genomic_DNA"/>
</dbReference>
<dbReference type="PROSITE" id="PS51272">
    <property type="entry name" value="SLH"/>
    <property type="match status" value="1"/>
</dbReference>